<feature type="transmembrane region" description="Helical" evidence="6">
    <location>
        <begin position="75"/>
        <end position="101"/>
    </location>
</feature>
<dbReference type="Proteomes" id="UP000701801">
    <property type="component" value="Unassembled WGS sequence"/>
</dbReference>
<keyword evidence="4 6" id="KW-0472">Membrane</keyword>
<evidence type="ECO:0000256" key="1">
    <source>
        <dbReference type="ARBA" id="ARBA00004141"/>
    </source>
</evidence>
<protein>
    <recommendedName>
        <fullName evidence="9">Tetraspanin Tsp3</fullName>
    </recommendedName>
</protein>
<keyword evidence="2 6" id="KW-0812">Transmembrane</keyword>
<reference evidence="7" key="1">
    <citation type="submission" date="2021-07" db="EMBL/GenBank/DDBJ databases">
        <authorList>
            <person name="Durling M."/>
        </authorList>
    </citation>
    <scope>NUCLEOTIDE SEQUENCE</scope>
</reference>
<dbReference type="EMBL" id="CAJVRM010000714">
    <property type="protein sequence ID" value="CAG8983098.1"/>
    <property type="molecule type" value="Genomic_DNA"/>
</dbReference>
<feature type="region of interest" description="Disordered" evidence="5">
    <location>
        <begin position="216"/>
        <end position="282"/>
    </location>
</feature>
<evidence type="ECO:0000256" key="5">
    <source>
        <dbReference type="SAM" id="MobiDB-lite"/>
    </source>
</evidence>
<dbReference type="Pfam" id="PF00335">
    <property type="entry name" value="Tetraspanin"/>
    <property type="match status" value="1"/>
</dbReference>
<comment type="caution">
    <text evidence="7">The sequence shown here is derived from an EMBL/GenBank/DDBJ whole genome shotgun (WGS) entry which is preliminary data.</text>
</comment>
<evidence type="ECO:0000313" key="8">
    <source>
        <dbReference type="Proteomes" id="UP000701801"/>
    </source>
</evidence>
<evidence type="ECO:0000256" key="6">
    <source>
        <dbReference type="SAM" id="Phobius"/>
    </source>
</evidence>
<accession>A0A9N9Q258</accession>
<dbReference type="AlphaFoldDB" id="A0A9N9Q258"/>
<feature type="compositionally biased region" description="Basic and acidic residues" evidence="5">
    <location>
        <begin position="222"/>
        <end position="235"/>
    </location>
</feature>
<feature type="compositionally biased region" description="Basic and acidic residues" evidence="5">
    <location>
        <begin position="272"/>
        <end position="282"/>
    </location>
</feature>
<keyword evidence="8" id="KW-1185">Reference proteome</keyword>
<feature type="transmembrane region" description="Helical" evidence="6">
    <location>
        <begin position="40"/>
        <end position="63"/>
    </location>
</feature>
<dbReference type="GO" id="GO:0016020">
    <property type="term" value="C:membrane"/>
    <property type="evidence" value="ECO:0007669"/>
    <property type="project" value="UniProtKB-SubCell"/>
</dbReference>
<feature type="transmembrane region" description="Helical" evidence="6">
    <location>
        <begin position="178"/>
        <end position="200"/>
    </location>
</feature>
<evidence type="ECO:0008006" key="9">
    <source>
        <dbReference type="Google" id="ProtNLM"/>
    </source>
</evidence>
<evidence type="ECO:0000256" key="4">
    <source>
        <dbReference type="ARBA" id="ARBA00023136"/>
    </source>
</evidence>
<evidence type="ECO:0000256" key="3">
    <source>
        <dbReference type="ARBA" id="ARBA00022989"/>
    </source>
</evidence>
<evidence type="ECO:0000313" key="7">
    <source>
        <dbReference type="EMBL" id="CAG8983098.1"/>
    </source>
</evidence>
<dbReference type="SUPFAM" id="SSF48652">
    <property type="entry name" value="Tetraspanin"/>
    <property type="match status" value="1"/>
</dbReference>
<feature type="transmembrane region" description="Helical" evidence="6">
    <location>
        <begin position="7"/>
        <end position="28"/>
    </location>
</feature>
<dbReference type="InterPro" id="IPR018499">
    <property type="entry name" value="Tetraspanin/Peripherin"/>
</dbReference>
<dbReference type="OrthoDB" id="71600at2759"/>
<dbReference type="InterPro" id="IPR008952">
    <property type="entry name" value="Tetraspanin_EC2_sf"/>
</dbReference>
<proteinExistence type="predicted"/>
<sequence length="282" mass="31623">MTHIVKFFLWGGPLLLFILTAIAGYSYSQIRYLHLPISQALALFTLVLPIITGISMQGVYGLIQRASKTEQYQLTIPLVAVICFQLIYETVVATLALTYMIPPSTLQCGLEERWRSLFVAKDESTIKKIQDSFNCCGFNSVKDRAFPFGEPSRCSEIFKRTVHCSGPMRKSQQIQASLLLLVAVMVFVIKLISIVSLFSATEWTNAKWIRPIKRLANPSSNDRSDRRVTTRRLLEDNASGEPYRDNPEEVGSPSVTGNVDPGARVQPSALGGHHEWRDEERG</sequence>
<keyword evidence="3 6" id="KW-1133">Transmembrane helix</keyword>
<organism evidence="7 8">
    <name type="scientific">Hymenoscyphus albidus</name>
    <dbReference type="NCBI Taxonomy" id="595503"/>
    <lineage>
        <taxon>Eukaryota</taxon>
        <taxon>Fungi</taxon>
        <taxon>Dikarya</taxon>
        <taxon>Ascomycota</taxon>
        <taxon>Pezizomycotina</taxon>
        <taxon>Leotiomycetes</taxon>
        <taxon>Helotiales</taxon>
        <taxon>Helotiaceae</taxon>
        <taxon>Hymenoscyphus</taxon>
    </lineage>
</organism>
<name>A0A9N9Q258_9HELO</name>
<gene>
    <name evidence="7" type="ORF">HYALB_00004540</name>
</gene>
<evidence type="ECO:0000256" key="2">
    <source>
        <dbReference type="ARBA" id="ARBA00022692"/>
    </source>
</evidence>
<comment type="subcellular location">
    <subcellularLocation>
        <location evidence="1">Membrane</location>
        <topology evidence="1">Multi-pass membrane protein</topology>
    </subcellularLocation>
</comment>